<dbReference type="Proteomes" id="UP000887577">
    <property type="component" value="Unplaced"/>
</dbReference>
<name>A0A914Z826_9BILA</name>
<protein>
    <submittedName>
        <fullName evidence="2">Uncharacterized protein</fullName>
    </submittedName>
</protein>
<proteinExistence type="predicted"/>
<evidence type="ECO:0000313" key="2">
    <source>
        <dbReference type="WBParaSite" id="PSU_v2.g6402.t1"/>
    </source>
</evidence>
<reference evidence="2" key="1">
    <citation type="submission" date="2022-11" db="UniProtKB">
        <authorList>
            <consortium name="WormBaseParasite"/>
        </authorList>
    </citation>
    <scope>IDENTIFICATION</scope>
</reference>
<accession>A0A914Z826</accession>
<sequence>MSGIFASSDPGSVELYTLDDLKQMNLLDKTAVEYLLSNPMPDDDLLLVLDFVTQQTFHQKEQINDALRTFGGTRISPHVIQYRTWDDLLDARRRMFESHPQWFYTTNAQIALLHNCQNTTTIKSTLILALSEATDKFKLSKFKFFSVFVNDS</sequence>
<evidence type="ECO:0000313" key="1">
    <source>
        <dbReference type="Proteomes" id="UP000887577"/>
    </source>
</evidence>
<keyword evidence="1" id="KW-1185">Reference proteome</keyword>
<dbReference type="AlphaFoldDB" id="A0A914Z826"/>
<dbReference type="WBParaSite" id="PSU_v2.g6402.t1">
    <property type="protein sequence ID" value="PSU_v2.g6402.t1"/>
    <property type="gene ID" value="PSU_v2.g6402"/>
</dbReference>
<organism evidence="1 2">
    <name type="scientific">Panagrolaimus superbus</name>
    <dbReference type="NCBI Taxonomy" id="310955"/>
    <lineage>
        <taxon>Eukaryota</taxon>
        <taxon>Metazoa</taxon>
        <taxon>Ecdysozoa</taxon>
        <taxon>Nematoda</taxon>
        <taxon>Chromadorea</taxon>
        <taxon>Rhabditida</taxon>
        <taxon>Tylenchina</taxon>
        <taxon>Panagrolaimomorpha</taxon>
        <taxon>Panagrolaimoidea</taxon>
        <taxon>Panagrolaimidae</taxon>
        <taxon>Panagrolaimus</taxon>
    </lineage>
</organism>